<keyword evidence="4" id="KW-1185">Reference proteome</keyword>
<protein>
    <submittedName>
        <fullName evidence="3">LLM class F420-dependent oxidoreductase</fullName>
        <ecNumber evidence="3">1.-.-.-</ecNumber>
    </submittedName>
</protein>
<name>A0A3A9YKR0_9ACTN</name>
<dbReference type="Pfam" id="PF00296">
    <property type="entry name" value="Bac_luciferase"/>
    <property type="match status" value="1"/>
</dbReference>
<organism evidence="3 4">
    <name type="scientific">Streptomyces hoynatensis</name>
    <dbReference type="NCBI Taxonomy" id="1141874"/>
    <lineage>
        <taxon>Bacteria</taxon>
        <taxon>Bacillati</taxon>
        <taxon>Actinomycetota</taxon>
        <taxon>Actinomycetes</taxon>
        <taxon>Kitasatosporales</taxon>
        <taxon>Streptomycetaceae</taxon>
        <taxon>Streptomyces</taxon>
    </lineage>
</organism>
<dbReference type="PANTHER" id="PTHR43244:SF1">
    <property type="entry name" value="5,10-METHYLENETETRAHYDROMETHANOPTERIN REDUCTASE"/>
    <property type="match status" value="1"/>
</dbReference>
<dbReference type="EC" id="1.-.-.-" evidence="3"/>
<dbReference type="InterPro" id="IPR036661">
    <property type="entry name" value="Luciferase-like_sf"/>
</dbReference>
<feature type="domain" description="Luciferase-like" evidence="2">
    <location>
        <begin position="7"/>
        <end position="293"/>
    </location>
</feature>
<sequence length="318" mass="33075">MDISVVAMAREDERPPDEPLRVAAVADRLGYPEAWVGEGPTWDAFALATAIGLRTERIALTVGPVPVSVRDPASIVRGAAGAAFLTGRRVGVALGASSVRVVEGYHGRSRAGVARLLDESARNVRELFDDAGPEAVPGSGFRRRLGRPGGPLTVAAFGERAVAAAARHADRMVLDLVTPRQVALARTRLEAAAEREGRTPPRLAAWLPAAVDPSPDSYAQLMKSVVGYLGVRGYDDMFTEAGFGDAVERAKAGAGLEESLAALPREAAATVGLVGDEATVRSRLAEYAAAGLDEVALVPATSGDPAGERTLTALAPGR</sequence>
<dbReference type="PANTHER" id="PTHR43244">
    <property type="match status" value="1"/>
</dbReference>
<dbReference type="SUPFAM" id="SSF51679">
    <property type="entry name" value="Bacterial luciferase-like"/>
    <property type="match status" value="1"/>
</dbReference>
<dbReference type="NCBIfam" id="TIGR03841">
    <property type="entry name" value="F420_Rv3093c"/>
    <property type="match status" value="1"/>
</dbReference>
<dbReference type="InterPro" id="IPR050564">
    <property type="entry name" value="F420-G6PD/mer"/>
</dbReference>
<keyword evidence="1 3" id="KW-0560">Oxidoreductase</keyword>
<dbReference type="EMBL" id="RBAL01000029">
    <property type="protein sequence ID" value="RKN37031.1"/>
    <property type="molecule type" value="Genomic_DNA"/>
</dbReference>
<dbReference type="InterPro" id="IPR022526">
    <property type="entry name" value="F420_Rv3093c"/>
</dbReference>
<evidence type="ECO:0000256" key="1">
    <source>
        <dbReference type="ARBA" id="ARBA00023002"/>
    </source>
</evidence>
<evidence type="ECO:0000259" key="2">
    <source>
        <dbReference type="Pfam" id="PF00296"/>
    </source>
</evidence>
<comment type="caution">
    <text evidence="3">The sequence shown here is derived from an EMBL/GenBank/DDBJ whole genome shotgun (WGS) entry which is preliminary data.</text>
</comment>
<gene>
    <name evidence="3" type="ORF">D7294_29300</name>
</gene>
<dbReference type="Proteomes" id="UP000272474">
    <property type="component" value="Unassembled WGS sequence"/>
</dbReference>
<dbReference type="GO" id="GO:0016705">
    <property type="term" value="F:oxidoreductase activity, acting on paired donors, with incorporation or reduction of molecular oxygen"/>
    <property type="evidence" value="ECO:0007669"/>
    <property type="project" value="InterPro"/>
</dbReference>
<evidence type="ECO:0000313" key="3">
    <source>
        <dbReference type="EMBL" id="RKN37031.1"/>
    </source>
</evidence>
<accession>A0A3A9YKR0</accession>
<dbReference type="AlphaFoldDB" id="A0A3A9YKR0"/>
<proteinExistence type="predicted"/>
<dbReference type="InterPro" id="IPR011251">
    <property type="entry name" value="Luciferase-like_dom"/>
</dbReference>
<dbReference type="OrthoDB" id="5729035at2"/>
<reference evidence="3 4" key="1">
    <citation type="journal article" date="2014" name="Int. J. Syst. Evol. Microbiol.">
        <title>Streptomyces hoynatensis sp. nov., isolated from deep marine sediment.</title>
        <authorList>
            <person name="Veyisoglu A."/>
            <person name="Sahin N."/>
        </authorList>
    </citation>
    <scope>NUCLEOTIDE SEQUENCE [LARGE SCALE GENOMIC DNA]</scope>
    <source>
        <strain evidence="3 4">KCTC 29097</strain>
    </source>
</reference>
<evidence type="ECO:0000313" key="4">
    <source>
        <dbReference type="Proteomes" id="UP000272474"/>
    </source>
</evidence>
<dbReference type="Gene3D" id="3.20.20.30">
    <property type="entry name" value="Luciferase-like domain"/>
    <property type="match status" value="1"/>
</dbReference>